<feature type="region of interest" description="Disordered" evidence="1">
    <location>
        <begin position="81"/>
        <end position="100"/>
    </location>
</feature>
<dbReference type="AlphaFoldDB" id="A0A6D2IFQ8"/>
<dbReference type="Proteomes" id="UP000467841">
    <property type="component" value="Unassembled WGS sequence"/>
</dbReference>
<sequence>MVNSSTSGTKQRGVVLSQELLDRVLAVELLWKYHRTNGDVKDRWDTLVKAATAGTKQRGEKLSEAFLERVLLAKTLWKSGQEQQQQQEQEENEEEEELED</sequence>
<dbReference type="Gene3D" id="1.10.246.220">
    <property type="match status" value="1"/>
</dbReference>
<dbReference type="InterPro" id="IPR031105">
    <property type="entry name" value="TRP_plant"/>
</dbReference>
<evidence type="ECO:0000313" key="2">
    <source>
        <dbReference type="EMBL" id="CAA7029018.1"/>
    </source>
</evidence>
<comment type="caution">
    <text evidence="2">The sequence shown here is derived from an EMBL/GenBank/DDBJ whole genome shotgun (WGS) entry which is preliminary data.</text>
</comment>
<evidence type="ECO:0000256" key="1">
    <source>
        <dbReference type="SAM" id="MobiDB-lite"/>
    </source>
</evidence>
<dbReference type="EMBL" id="CACVBM020001074">
    <property type="protein sequence ID" value="CAA7029018.1"/>
    <property type="molecule type" value="Genomic_DNA"/>
</dbReference>
<reference evidence="2" key="1">
    <citation type="submission" date="2020-01" db="EMBL/GenBank/DDBJ databases">
        <authorList>
            <person name="Mishra B."/>
        </authorList>
    </citation>
    <scope>NUCLEOTIDE SEQUENCE [LARGE SCALE GENOMIC DNA]</scope>
</reference>
<gene>
    <name evidence="2" type="ORF">MERR_LOCUS16253</name>
</gene>
<proteinExistence type="predicted"/>
<dbReference type="PANTHER" id="PTHR21717">
    <property type="entry name" value="TELOMERIC REPEAT BINDING PROTEIN"/>
    <property type="match status" value="1"/>
</dbReference>
<protein>
    <submittedName>
        <fullName evidence="2">Uncharacterized protein</fullName>
    </submittedName>
</protein>
<feature type="compositionally biased region" description="Acidic residues" evidence="1">
    <location>
        <begin position="88"/>
        <end position="100"/>
    </location>
</feature>
<name>A0A6D2IFQ8_9BRAS</name>
<evidence type="ECO:0000313" key="3">
    <source>
        <dbReference type="Proteomes" id="UP000467841"/>
    </source>
</evidence>
<dbReference type="PANTHER" id="PTHR21717:SF70">
    <property type="entry name" value="TELOMERE REPEAT-BINDING PROTEIN 2-RELATED"/>
    <property type="match status" value="1"/>
</dbReference>
<keyword evidence="3" id="KW-1185">Reference proteome</keyword>
<organism evidence="2 3">
    <name type="scientific">Microthlaspi erraticum</name>
    <dbReference type="NCBI Taxonomy" id="1685480"/>
    <lineage>
        <taxon>Eukaryota</taxon>
        <taxon>Viridiplantae</taxon>
        <taxon>Streptophyta</taxon>
        <taxon>Embryophyta</taxon>
        <taxon>Tracheophyta</taxon>
        <taxon>Spermatophyta</taxon>
        <taxon>Magnoliopsida</taxon>
        <taxon>eudicotyledons</taxon>
        <taxon>Gunneridae</taxon>
        <taxon>Pentapetalae</taxon>
        <taxon>rosids</taxon>
        <taxon>malvids</taxon>
        <taxon>Brassicales</taxon>
        <taxon>Brassicaceae</taxon>
        <taxon>Coluteocarpeae</taxon>
        <taxon>Microthlaspi</taxon>
    </lineage>
</organism>
<accession>A0A6D2IFQ8</accession>